<keyword evidence="5 11" id="KW-0067">ATP-binding</keyword>
<feature type="coiled-coil region" evidence="12">
    <location>
        <begin position="1303"/>
        <end position="1410"/>
    </location>
</feature>
<dbReference type="GO" id="GO:0005524">
    <property type="term" value="F:ATP binding"/>
    <property type="evidence" value="ECO:0007669"/>
    <property type="project" value="UniProtKB-UniRule"/>
</dbReference>
<dbReference type="Proteomes" id="UP000424527">
    <property type="component" value="Unassembled WGS sequence"/>
</dbReference>
<dbReference type="CDD" id="cd15470">
    <property type="entry name" value="Myo5_CBD"/>
    <property type="match status" value="1"/>
</dbReference>
<dbReference type="Pfam" id="PF25966">
    <property type="entry name" value="Myo5a"/>
    <property type="match status" value="1"/>
</dbReference>
<dbReference type="FunFam" id="1.10.10.820:FF:000001">
    <property type="entry name" value="Myosin heavy chain"/>
    <property type="match status" value="1"/>
</dbReference>
<dbReference type="GO" id="GO:0007015">
    <property type="term" value="P:actin filament organization"/>
    <property type="evidence" value="ECO:0007669"/>
    <property type="project" value="TreeGrafter"/>
</dbReference>
<keyword evidence="10 11" id="KW-0009">Actin-binding</keyword>
<feature type="coiled-coil region" evidence="12">
    <location>
        <begin position="909"/>
        <end position="1083"/>
    </location>
</feature>
<dbReference type="Gene3D" id="1.20.5.190">
    <property type="match status" value="3"/>
</dbReference>
<evidence type="ECO:0000256" key="6">
    <source>
        <dbReference type="ARBA" id="ARBA00022860"/>
    </source>
</evidence>
<feature type="domain" description="Dilute" evidence="14">
    <location>
        <begin position="1497"/>
        <end position="1773"/>
    </location>
</feature>
<evidence type="ECO:0000256" key="11">
    <source>
        <dbReference type="PROSITE-ProRule" id="PRU00782"/>
    </source>
</evidence>
<evidence type="ECO:0000259" key="14">
    <source>
        <dbReference type="PROSITE" id="PS51126"/>
    </source>
</evidence>
<dbReference type="SMART" id="SM00242">
    <property type="entry name" value="MYSc"/>
    <property type="match status" value="1"/>
</dbReference>
<dbReference type="InterPro" id="IPR000048">
    <property type="entry name" value="IQ_motif_EF-hand-BS"/>
</dbReference>
<feature type="region of interest" description="Disordered" evidence="13">
    <location>
        <begin position="1085"/>
        <end position="1129"/>
    </location>
</feature>
<dbReference type="SMART" id="SM00015">
    <property type="entry name" value="IQ"/>
    <property type="match status" value="6"/>
</dbReference>
<comment type="caution">
    <text evidence="17">The sequence shown here is derived from an EMBL/GenBank/DDBJ whole genome shotgun (WGS) entry which is preliminary data.</text>
</comment>
<evidence type="ECO:0000313" key="17">
    <source>
        <dbReference type="EMBL" id="KAE8296184.1"/>
    </source>
</evidence>
<keyword evidence="18" id="KW-1185">Reference proteome</keyword>
<dbReference type="Gene3D" id="1.20.58.530">
    <property type="match status" value="1"/>
</dbReference>
<feature type="domain" description="Myosin motor" evidence="15">
    <location>
        <begin position="69"/>
        <end position="750"/>
    </location>
</feature>
<dbReference type="Pfam" id="PF00612">
    <property type="entry name" value="IQ"/>
    <property type="match status" value="6"/>
</dbReference>
<name>A0A6G0IXX9_LARCR</name>
<evidence type="ECO:0000256" key="1">
    <source>
        <dbReference type="ARBA" id="ARBA00008314"/>
    </source>
</evidence>
<feature type="coiled-coil region" evidence="12">
    <location>
        <begin position="1136"/>
        <end position="1216"/>
    </location>
</feature>
<dbReference type="InterPro" id="IPR058662">
    <property type="entry name" value="Myo5a/b_dom"/>
</dbReference>
<dbReference type="InterPro" id="IPR002710">
    <property type="entry name" value="Dilute_dom"/>
</dbReference>
<keyword evidence="9 11" id="KW-0505">Motor protein</keyword>
<evidence type="ECO:0000256" key="4">
    <source>
        <dbReference type="ARBA" id="ARBA00022741"/>
    </source>
</evidence>
<dbReference type="GO" id="GO:0051015">
    <property type="term" value="F:actin filament binding"/>
    <property type="evidence" value="ECO:0007669"/>
    <property type="project" value="TreeGrafter"/>
</dbReference>
<dbReference type="Gene3D" id="3.30.70.1590">
    <property type="match status" value="1"/>
</dbReference>
<dbReference type="InterPro" id="IPR001609">
    <property type="entry name" value="Myosin_head_motor_dom-like"/>
</dbReference>
<keyword evidence="2" id="KW-0597">Phosphoprotein</keyword>
<dbReference type="GO" id="GO:0016459">
    <property type="term" value="C:myosin complex"/>
    <property type="evidence" value="ECO:0007669"/>
    <property type="project" value="UniProtKB-KW"/>
</dbReference>
<keyword evidence="4 11" id="KW-0547">Nucleotide-binding</keyword>
<protein>
    <submittedName>
        <fullName evidence="17">Unconventional myosin-Va Dilute myosin heavy chain</fullName>
    </submittedName>
</protein>
<feature type="region of interest" description="Actin-binding" evidence="11">
    <location>
        <begin position="630"/>
        <end position="652"/>
    </location>
</feature>
<gene>
    <name evidence="17" type="ORF">D5F01_LYC04938</name>
</gene>
<dbReference type="PROSITE" id="PS50096">
    <property type="entry name" value="IQ"/>
    <property type="match status" value="5"/>
</dbReference>
<sequence>MAASELYSKYARVWLPDGEEVWRSAELIKDYTPGDSTLTLQLDDGTEVHHKIDPKTNNLPPLRNPDILVGENDLTALSYLHEPAVLHNLKVRFMDSRLIYTYCGIVLVAINPYESLPIYEADIINAYSGQNMGDMDPHIFAVAEEAYKQMARDERNQSIIVSGESGAGKTVSAKYAMRYFATVSCSSGEANVEERVLASSPIMEALGNAKTTRNDNSSRFGKYIEIGFDKKHCIIGANMRTYLLEKSRVVFQAHSERNYHIFYQLCASSHLPEFKDFKLGCADDFHCTNQGQSPVIDGVDDAKEMCNTRSAFSLLGINESDQMAIYQILAAILHLSNVEVKDQSADRCSILPDNMHLMVFCELMGVPCEEMAHWFCHRKLKTTTETFVKSVSKMSAINGRDALAKHIYARLFSRIVNSINSALKSAVKQHSFIGVLDIYGFETFDVNSFEQFCINYANEKLQQQFNQHVFKLEQEEYMKEEIPWTLIDFYDNQPCINLIEAKLGILDLLDEEGKMPKGSDDTWAQKLYTLQKQHAHFDKPRLSNRAFIIHHFADKVEYQCVGFLEKNKDTVNEEQINVLKNSKFDLLLKLFEDDEKAASSTNKRTGVLGRAGQAQRENKKTVGLQFRQSLHLLMDTLNATTPHYVRCIKPNDHKASFTLDPVRAVQQLRACGILETIRISAAGFPSRWTYQEFFRRYRVLMKQKDVLSDRKQTCKNVLEKLIQDQDKYQFGKNKIFFRAGQVAYLEKLRSDKLRMACVRIQKTIRCWLARKKYLRMKESAITIQRHVRGHQARCYVKFLRRTRAALVIQRNVRMWATRRHYQQQRSAAIVIQCFLRAYMARKQYYELMFEQKAVVIQKWVRGWLCRQYFRNTVAAIVLLQSCVRRMRAKKELKKLKVEARSVEHFKKLNVGMENKILQLQHKINEQQKENRELSERLNAVEKTQALEREKQSREIKNLQRSEQETRAKAETLPSLLEQLSFLQHELDNTRREKGDLEEQTKVYKEQTQQVVEELNMKNSLLNSEKDELNKLILEQTQQITDVKTNIENTKQMEKDLTEERARYQSLLSEHLHLEERHRDLKEEMSLNINKSSHKRTDSNYSSNSSEFSQSLGSTEGEDSPVQTEDETQSTVDLPVLLKLQRRVKELEQDKQALWQQLDKKEEAQQEKAKKVEDQRTVGRAELDLETLKRQELESENKKLKQDLNELRKSLTSEDSASMPPAPGSLPYNILLEQLSSSNEELDMRKEEVLLLRSHMVRQEALKHKDSALGEGVNLDLEIPSFQDFNRSTDIHTLNEDGELWLAYEGLKETNRVLEHQMQEQEQFHNERYGKLLEEVNKLKKEKEQQQNLLTQSLLLSEEARIDASLKHEIARLANENLELMEQQEKQDKIMRKLRKQLKFYMKKVEDIEASAQQRHNASVTNAPVRAVNITRKEKEYQGMLEYREGDVSHLLKNVVIDLKPRGVAVSFIPGLPAYIIFMCLRYADNVNDDQRVSSLLNSTILSIKGVIKRRGNDFEVVSFWLANTCRLMHCLKQYSGDEVVMTHNTAKQNEHCLTNFELSEYQQVFGDLNIQIYRQLIKSMEDILQPLIVASMLEHETIQGVLGSKPTGLRKRSTSFPEEGAITVEVLLQRLSHFYTTMSQHGMDPDLMKQVVKQLFYIICAVTLNHLLLRKDMCSWSKGLQIRYNVWQLEEWLAERELADCGAKETLEPLVQAAQLLQIKKKTEADAQAICNMCTALTTAQILKVLTLYTPVIEFEERVSTDFITTIKNILKDKGESSALMMDAKKIFSITLLFTPSSVALETIQIPASLNLGFLTRI</sequence>
<keyword evidence="8 11" id="KW-0518">Myosin</keyword>
<dbReference type="PROSITE" id="PS51456">
    <property type="entry name" value="MYOSIN_MOTOR"/>
    <property type="match status" value="1"/>
</dbReference>
<evidence type="ECO:0000313" key="18">
    <source>
        <dbReference type="Proteomes" id="UP000424527"/>
    </source>
</evidence>
<evidence type="ECO:0000256" key="9">
    <source>
        <dbReference type="ARBA" id="ARBA00023175"/>
    </source>
</evidence>
<dbReference type="Gene3D" id="3.40.850.10">
    <property type="entry name" value="Kinesin motor domain"/>
    <property type="match status" value="1"/>
</dbReference>
<dbReference type="InterPro" id="IPR027417">
    <property type="entry name" value="P-loop_NTPase"/>
</dbReference>
<feature type="compositionally biased region" description="Acidic residues" evidence="13">
    <location>
        <begin position="1115"/>
        <end position="1127"/>
    </location>
</feature>
<evidence type="ECO:0000256" key="3">
    <source>
        <dbReference type="ARBA" id="ARBA00022737"/>
    </source>
</evidence>
<organism evidence="17 18">
    <name type="scientific">Larimichthys crocea</name>
    <name type="common">Large yellow croaker</name>
    <name type="synonym">Pseudosciaena crocea</name>
    <dbReference type="NCBI Taxonomy" id="215358"/>
    <lineage>
        <taxon>Eukaryota</taxon>
        <taxon>Metazoa</taxon>
        <taxon>Chordata</taxon>
        <taxon>Craniata</taxon>
        <taxon>Vertebrata</taxon>
        <taxon>Euteleostomi</taxon>
        <taxon>Actinopterygii</taxon>
        <taxon>Neopterygii</taxon>
        <taxon>Teleostei</taxon>
        <taxon>Neoteleostei</taxon>
        <taxon>Acanthomorphata</taxon>
        <taxon>Eupercaria</taxon>
        <taxon>Sciaenidae</taxon>
        <taxon>Larimichthys</taxon>
    </lineage>
</organism>
<accession>A0A6G0IXX9</accession>
<feature type="domain" description="Myosin N-terminal SH3-like" evidence="16">
    <location>
        <begin position="8"/>
        <end position="60"/>
    </location>
</feature>
<evidence type="ECO:0000256" key="5">
    <source>
        <dbReference type="ARBA" id="ARBA00022840"/>
    </source>
</evidence>
<proteinExistence type="inferred from homology"/>
<dbReference type="InterPro" id="IPR004009">
    <property type="entry name" value="SH3_Myosin"/>
</dbReference>
<keyword evidence="7 12" id="KW-0175">Coiled coil</keyword>
<dbReference type="CDD" id="cd01380">
    <property type="entry name" value="MYSc_Myo5"/>
    <property type="match status" value="1"/>
</dbReference>
<dbReference type="Pfam" id="PF01843">
    <property type="entry name" value="DIL"/>
    <property type="match status" value="1"/>
</dbReference>
<feature type="compositionally biased region" description="Low complexity" evidence="13">
    <location>
        <begin position="1098"/>
        <end position="1113"/>
    </location>
</feature>
<evidence type="ECO:0000256" key="7">
    <source>
        <dbReference type="ARBA" id="ARBA00023054"/>
    </source>
</evidence>
<dbReference type="PROSITE" id="PS51126">
    <property type="entry name" value="DILUTE"/>
    <property type="match status" value="1"/>
</dbReference>
<dbReference type="GO" id="GO:0005516">
    <property type="term" value="F:calmodulin binding"/>
    <property type="evidence" value="ECO:0007669"/>
    <property type="project" value="UniProtKB-KW"/>
</dbReference>
<evidence type="ECO:0000256" key="12">
    <source>
        <dbReference type="SAM" id="Coils"/>
    </source>
</evidence>
<dbReference type="FunFam" id="3.30.70.1590:FF:000003">
    <property type="entry name" value="Myosin-Va isoform 1"/>
    <property type="match status" value="1"/>
</dbReference>
<comment type="similarity">
    <text evidence="1 11">Belongs to the TRAFAC class myosin-kinesin ATPase superfamily. Myosin family.</text>
</comment>
<dbReference type="EMBL" id="REGW02000005">
    <property type="protein sequence ID" value="KAE8296184.1"/>
    <property type="molecule type" value="Genomic_DNA"/>
</dbReference>
<dbReference type="PANTHER" id="PTHR13140">
    <property type="entry name" value="MYOSIN"/>
    <property type="match status" value="1"/>
</dbReference>
<dbReference type="SMART" id="SM01132">
    <property type="entry name" value="DIL"/>
    <property type="match status" value="1"/>
</dbReference>
<keyword evidence="3" id="KW-0677">Repeat</keyword>
<dbReference type="InterPro" id="IPR036103">
    <property type="entry name" value="MYSc_Myo5"/>
</dbReference>
<dbReference type="InterPro" id="IPR036961">
    <property type="entry name" value="Kinesin_motor_dom_sf"/>
</dbReference>
<dbReference type="Gene3D" id="1.20.120.720">
    <property type="entry name" value="Myosin VI head, motor domain, U50 subdomain"/>
    <property type="match status" value="1"/>
</dbReference>
<feature type="binding site" evidence="11">
    <location>
        <begin position="163"/>
        <end position="170"/>
    </location>
    <ligand>
        <name>ATP</name>
        <dbReference type="ChEBI" id="CHEBI:30616"/>
    </ligand>
</feature>
<dbReference type="GO" id="GO:0016020">
    <property type="term" value="C:membrane"/>
    <property type="evidence" value="ECO:0007669"/>
    <property type="project" value="TreeGrafter"/>
</dbReference>
<reference evidence="17 18" key="1">
    <citation type="submission" date="2019-07" db="EMBL/GenBank/DDBJ databases">
        <title>Chromosome genome assembly for large yellow croaker.</title>
        <authorList>
            <person name="Xiao S."/>
        </authorList>
    </citation>
    <scope>NUCLEOTIDE SEQUENCE [LARGE SCALE GENOMIC DNA]</scope>
    <source>
        <strain evidence="17">JMULYC20181020</strain>
        <tissue evidence="17">Muscle</tissue>
    </source>
</reference>
<dbReference type="FunFam" id="1.20.5.190:FF:000006">
    <property type="entry name" value="Myosin VA"/>
    <property type="match status" value="1"/>
</dbReference>
<dbReference type="FunFam" id="1.20.5.190:FF:000001">
    <property type="entry name" value="unconventional myosin-Va"/>
    <property type="match status" value="2"/>
</dbReference>
<dbReference type="PRINTS" id="PR00193">
    <property type="entry name" value="MYOSINHEAVY"/>
</dbReference>
<dbReference type="PANTHER" id="PTHR13140:SF273">
    <property type="entry name" value="UNCONVENTIONAL MYOSIN-VA"/>
    <property type="match status" value="1"/>
</dbReference>
<evidence type="ECO:0000256" key="2">
    <source>
        <dbReference type="ARBA" id="ARBA00022553"/>
    </source>
</evidence>
<evidence type="ECO:0000256" key="10">
    <source>
        <dbReference type="ARBA" id="ARBA00023203"/>
    </source>
</evidence>
<evidence type="ECO:0000256" key="13">
    <source>
        <dbReference type="SAM" id="MobiDB-lite"/>
    </source>
</evidence>
<dbReference type="FunFam" id="1.20.58.530:FF:000002">
    <property type="entry name" value="Class V myosin"/>
    <property type="match status" value="1"/>
</dbReference>
<evidence type="ECO:0000256" key="8">
    <source>
        <dbReference type="ARBA" id="ARBA00023123"/>
    </source>
</evidence>
<dbReference type="GO" id="GO:0005737">
    <property type="term" value="C:cytoplasm"/>
    <property type="evidence" value="ECO:0007669"/>
    <property type="project" value="TreeGrafter"/>
</dbReference>
<evidence type="ECO:0000259" key="16">
    <source>
        <dbReference type="PROSITE" id="PS51844"/>
    </source>
</evidence>
<keyword evidence="6" id="KW-0112">Calmodulin-binding</keyword>
<dbReference type="GO" id="GO:0000146">
    <property type="term" value="F:microfilament motor activity"/>
    <property type="evidence" value="ECO:0007669"/>
    <property type="project" value="TreeGrafter"/>
</dbReference>
<dbReference type="Gene3D" id="1.10.10.820">
    <property type="match status" value="1"/>
</dbReference>
<evidence type="ECO:0000259" key="15">
    <source>
        <dbReference type="PROSITE" id="PS51456"/>
    </source>
</evidence>
<dbReference type="SUPFAM" id="SSF52540">
    <property type="entry name" value="P-loop containing nucleoside triphosphate hydrolases"/>
    <property type="match status" value="3"/>
</dbReference>
<dbReference type="PROSITE" id="PS51844">
    <property type="entry name" value="SH3_LIKE"/>
    <property type="match status" value="1"/>
</dbReference>
<dbReference type="Pfam" id="PF00063">
    <property type="entry name" value="Myosin_head"/>
    <property type="match status" value="1"/>
</dbReference>